<dbReference type="OrthoDB" id="10025350at2759"/>
<dbReference type="AlphaFoldDB" id="A0A8J9ZD56"/>
<dbReference type="Proteomes" id="UP000838412">
    <property type="component" value="Chromosome 19"/>
</dbReference>
<feature type="chain" id="PRO_5035474100" evidence="1">
    <location>
        <begin position="23"/>
        <end position="140"/>
    </location>
</feature>
<evidence type="ECO:0000313" key="2">
    <source>
        <dbReference type="EMBL" id="CAH1251500.1"/>
    </source>
</evidence>
<proteinExistence type="predicted"/>
<dbReference type="EMBL" id="OV696704">
    <property type="protein sequence ID" value="CAH1251500.1"/>
    <property type="molecule type" value="Genomic_DNA"/>
</dbReference>
<protein>
    <submittedName>
        <fullName evidence="2">Hypp9081 protein</fullName>
    </submittedName>
</protein>
<reference evidence="2" key="1">
    <citation type="submission" date="2022-01" db="EMBL/GenBank/DDBJ databases">
        <authorList>
            <person name="Braso-Vives M."/>
        </authorList>
    </citation>
    <scope>NUCLEOTIDE SEQUENCE</scope>
</reference>
<evidence type="ECO:0000313" key="3">
    <source>
        <dbReference type="Proteomes" id="UP000838412"/>
    </source>
</evidence>
<organism evidence="2 3">
    <name type="scientific">Branchiostoma lanceolatum</name>
    <name type="common">Common lancelet</name>
    <name type="synonym">Amphioxus lanceolatum</name>
    <dbReference type="NCBI Taxonomy" id="7740"/>
    <lineage>
        <taxon>Eukaryota</taxon>
        <taxon>Metazoa</taxon>
        <taxon>Chordata</taxon>
        <taxon>Cephalochordata</taxon>
        <taxon>Leptocardii</taxon>
        <taxon>Amphioxiformes</taxon>
        <taxon>Branchiostomatidae</taxon>
        <taxon>Branchiostoma</taxon>
    </lineage>
</organism>
<name>A0A8J9ZD56_BRALA</name>
<keyword evidence="1" id="KW-0732">Signal</keyword>
<accession>A0A8J9ZD56</accession>
<feature type="signal peptide" evidence="1">
    <location>
        <begin position="1"/>
        <end position="22"/>
    </location>
</feature>
<keyword evidence="3" id="KW-1185">Reference proteome</keyword>
<gene>
    <name evidence="2" type="primary">Hypp9081</name>
    <name evidence="2" type="ORF">BLAG_LOCUS11870</name>
</gene>
<sequence length="140" mass="16465">MKSLWCVAFVLFVAGLLAPSRADKGQEHWQYGHWYGKRDPSDVNNAQIDDVLRSYPDLQQLISKLTELSRRPKASSQMYTKYDDDYPDVPDTTKRVFEESGSPYWKRVAEEMARDGWLLRGHASMRKKRSAERDPIWRPW</sequence>
<evidence type="ECO:0000256" key="1">
    <source>
        <dbReference type="SAM" id="SignalP"/>
    </source>
</evidence>